<protein>
    <submittedName>
        <fullName evidence="3">Uncharacterized protein</fullName>
    </submittedName>
</protein>
<sequence>MQRPECTFGRRVSENDKKKTASEIESKRKKRGPHLAQNFTCQSTHCGVAKTGKQGGIFFVLGPDSVWDQDEVSFRILLFVFFFFFFILLHYQRQLPVLEPISQLAHQVKNSPYDKTEIDSR</sequence>
<evidence type="ECO:0000313" key="3">
    <source>
        <dbReference type="EMBL" id="KND97360.1"/>
    </source>
</evidence>
<dbReference type="Proteomes" id="UP000037122">
    <property type="component" value="Unassembled WGS sequence"/>
</dbReference>
<dbReference type="VEuPathDB" id="FungiDB:QG37_05738"/>
<keyword evidence="2" id="KW-0472">Membrane</keyword>
<evidence type="ECO:0000313" key="4">
    <source>
        <dbReference type="Proteomes" id="UP000037122"/>
    </source>
</evidence>
<comment type="caution">
    <text evidence="3">The sequence shown here is derived from an EMBL/GenBank/DDBJ whole genome shotgun (WGS) entry which is preliminary data.</text>
</comment>
<proteinExistence type="predicted"/>
<gene>
    <name evidence="3" type="ORF">QG37_05738</name>
</gene>
<evidence type="ECO:0000256" key="2">
    <source>
        <dbReference type="SAM" id="Phobius"/>
    </source>
</evidence>
<feature type="transmembrane region" description="Helical" evidence="2">
    <location>
        <begin position="72"/>
        <end position="91"/>
    </location>
</feature>
<keyword evidence="2" id="KW-0812">Transmembrane</keyword>
<evidence type="ECO:0000256" key="1">
    <source>
        <dbReference type="SAM" id="MobiDB-lite"/>
    </source>
</evidence>
<keyword evidence="2" id="KW-1133">Transmembrane helix</keyword>
<name>A0A0L0NUL8_CANAR</name>
<feature type="compositionally biased region" description="Basic and acidic residues" evidence="1">
    <location>
        <begin position="11"/>
        <end position="26"/>
    </location>
</feature>
<dbReference type="EMBL" id="LGST01000041">
    <property type="protein sequence ID" value="KND97360.1"/>
    <property type="molecule type" value="Genomic_DNA"/>
</dbReference>
<organism evidence="3 4">
    <name type="scientific">Candidozyma auris</name>
    <name type="common">Yeast</name>
    <name type="synonym">Candida auris</name>
    <dbReference type="NCBI Taxonomy" id="498019"/>
    <lineage>
        <taxon>Eukaryota</taxon>
        <taxon>Fungi</taxon>
        <taxon>Dikarya</taxon>
        <taxon>Ascomycota</taxon>
        <taxon>Saccharomycotina</taxon>
        <taxon>Pichiomycetes</taxon>
        <taxon>Metschnikowiaceae</taxon>
        <taxon>Candidozyma</taxon>
    </lineage>
</organism>
<dbReference type="AlphaFoldDB" id="A0A0L0NUL8"/>
<reference evidence="4" key="1">
    <citation type="journal article" date="2015" name="BMC Genomics">
        <title>Draft genome of a commonly misdiagnosed multidrug resistant pathogen Candida auris.</title>
        <authorList>
            <person name="Chatterjee S."/>
            <person name="Alampalli S.V."/>
            <person name="Nageshan R.K."/>
            <person name="Chettiar S.T."/>
            <person name="Joshi S."/>
            <person name="Tatu U.S."/>
        </authorList>
    </citation>
    <scope>NUCLEOTIDE SEQUENCE [LARGE SCALE GENOMIC DNA]</scope>
    <source>
        <strain evidence="4">6684</strain>
    </source>
</reference>
<feature type="region of interest" description="Disordered" evidence="1">
    <location>
        <begin position="1"/>
        <end position="31"/>
    </location>
</feature>
<accession>A0A0L0NUL8</accession>